<dbReference type="OMA" id="GGAWWMV"/>
<evidence type="ECO:0000256" key="11">
    <source>
        <dbReference type="SAM" id="Phobius"/>
    </source>
</evidence>
<dbReference type="GO" id="GO:0009272">
    <property type="term" value="P:fungal-type cell wall biogenesis"/>
    <property type="evidence" value="ECO:0007669"/>
    <property type="project" value="TreeGrafter"/>
</dbReference>
<dbReference type="Pfam" id="PF03663">
    <property type="entry name" value="Glyco_hydro_76"/>
    <property type="match status" value="1"/>
</dbReference>
<dbReference type="PANTHER" id="PTHR12145">
    <property type="entry name" value="MANNAN ENDO-1,6-ALPHA-MANNOSIDASE DCW1"/>
    <property type="match status" value="1"/>
</dbReference>
<evidence type="ECO:0000256" key="12">
    <source>
        <dbReference type="SAM" id="SignalP"/>
    </source>
</evidence>
<comment type="subcellular location">
    <subcellularLocation>
        <location evidence="2">Endomembrane system</location>
    </subcellularLocation>
</comment>
<evidence type="ECO:0000256" key="3">
    <source>
        <dbReference type="ARBA" id="ARBA00009699"/>
    </source>
</evidence>
<feature type="transmembrane region" description="Helical" evidence="11">
    <location>
        <begin position="417"/>
        <end position="438"/>
    </location>
</feature>
<dbReference type="RefSeq" id="XP_001270236.1">
    <property type="nucleotide sequence ID" value="XM_001270235.1"/>
</dbReference>
<evidence type="ECO:0000313" key="13">
    <source>
        <dbReference type="EMBL" id="EAW08810.1"/>
    </source>
</evidence>
<name>A1CMM3_ASPCL</name>
<evidence type="ECO:0000256" key="5">
    <source>
        <dbReference type="ARBA" id="ARBA00022729"/>
    </source>
</evidence>
<dbReference type="VEuPathDB" id="FungiDB:ACLA_097500"/>
<dbReference type="eggNOG" id="ENOG502QSWP">
    <property type="taxonomic scope" value="Eukaryota"/>
</dbReference>
<evidence type="ECO:0000256" key="10">
    <source>
        <dbReference type="PIRNR" id="PIRNR016302"/>
    </source>
</evidence>
<proteinExistence type="inferred from homology"/>
<dbReference type="GeneID" id="4702483"/>
<keyword evidence="8" id="KW-0325">Glycoprotein</keyword>
<dbReference type="Proteomes" id="UP000006701">
    <property type="component" value="Unassembled WGS sequence"/>
</dbReference>
<keyword evidence="6 10" id="KW-0378">Hydrolase</keyword>
<dbReference type="SUPFAM" id="SSF48208">
    <property type="entry name" value="Six-hairpin glycosidases"/>
    <property type="match status" value="1"/>
</dbReference>
<dbReference type="AlphaFoldDB" id="A1CMM3"/>
<evidence type="ECO:0000256" key="8">
    <source>
        <dbReference type="ARBA" id="ARBA00023180"/>
    </source>
</evidence>
<dbReference type="GO" id="GO:0008496">
    <property type="term" value="F:mannan endo-1,6-alpha-mannosidase activity"/>
    <property type="evidence" value="ECO:0007669"/>
    <property type="project" value="UniProtKB-UniRule"/>
</dbReference>
<dbReference type="EC" id="3.2.1.101" evidence="4 10"/>
<dbReference type="KEGG" id="act:ACLA_097500"/>
<evidence type="ECO:0000256" key="9">
    <source>
        <dbReference type="ARBA" id="ARBA00023295"/>
    </source>
</evidence>
<dbReference type="PIRSF" id="PIRSF016302">
    <property type="entry name" value="Man_a_manosd"/>
    <property type="match status" value="1"/>
</dbReference>
<reference evidence="13 14" key="1">
    <citation type="journal article" date="2008" name="PLoS Genet.">
        <title>Genomic islands in the pathogenic filamentous fungus Aspergillus fumigatus.</title>
        <authorList>
            <person name="Fedorova N.D."/>
            <person name="Khaldi N."/>
            <person name="Joardar V.S."/>
            <person name="Maiti R."/>
            <person name="Amedeo P."/>
            <person name="Anderson M.J."/>
            <person name="Crabtree J."/>
            <person name="Silva J.C."/>
            <person name="Badger J.H."/>
            <person name="Albarraq A."/>
            <person name="Angiuoli S."/>
            <person name="Bussey H."/>
            <person name="Bowyer P."/>
            <person name="Cotty P.J."/>
            <person name="Dyer P.S."/>
            <person name="Egan A."/>
            <person name="Galens K."/>
            <person name="Fraser-Liggett C.M."/>
            <person name="Haas B.J."/>
            <person name="Inman J.M."/>
            <person name="Kent R."/>
            <person name="Lemieux S."/>
            <person name="Malavazi I."/>
            <person name="Orvis J."/>
            <person name="Roemer T."/>
            <person name="Ronning C.M."/>
            <person name="Sundaram J.P."/>
            <person name="Sutton G."/>
            <person name="Turner G."/>
            <person name="Venter J.C."/>
            <person name="White O.R."/>
            <person name="Whitty B.R."/>
            <person name="Youngman P."/>
            <person name="Wolfe K.H."/>
            <person name="Goldman G.H."/>
            <person name="Wortman J.R."/>
            <person name="Jiang B."/>
            <person name="Denning D.W."/>
            <person name="Nierman W.C."/>
        </authorList>
    </citation>
    <scope>NUCLEOTIDE SEQUENCE [LARGE SCALE GENOMIC DNA]</scope>
    <source>
        <strain evidence="14">ATCC 1007 / CBS 513.65 / DSM 816 / NCTC 3887 / NRRL 1</strain>
    </source>
</reference>
<dbReference type="GO" id="GO:0016052">
    <property type="term" value="P:carbohydrate catabolic process"/>
    <property type="evidence" value="ECO:0007669"/>
    <property type="project" value="InterPro"/>
</dbReference>
<protein>
    <recommendedName>
        <fullName evidence="4 10">Mannan endo-1,6-alpha-mannosidase</fullName>
        <ecNumber evidence="4 10">3.2.1.101</ecNumber>
    </recommendedName>
</protein>
<accession>A1CMM3</accession>
<evidence type="ECO:0000256" key="7">
    <source>
        <dbReference type="ARBA" id="ARBA00023136"/>
    </source>
</evidence>
<keyword evidence="14" id="KW-1185">Reference proteome</keyword>
<dbReference type="FunFam" id="1.50.10.20:FF:000006">
    <property type="entry name" value="Mannan endo-1,6-alpha-mannosidase"/>
    <property type="match status" value="1"/>
</dbReference>
<evidence type="ECO:0000256" key="1">
    <source>
        <dbReference type="ARBA" id="ARBA00001452"/>
    </source>
</evidence>
<dbReference type="InterPro" id="IPR005198">
    <property type="entry name" value="Glyco_hydro_76"/>
</dbReference>
<keyword evidence="7 11" id="KW-0472">Membrane</keyword>
<dbReference type="STRING" id="344612.A1CMM3"/>
<evidence type="ECO:0000256" key="4">
    <source>
        <dbReference type="ARBA" id="ARBA00012350"/>
    </source>
</evidence>
<keyword evidence="11" id="KW-0812">Transmembrane</keyword>
<comment type="catalytic activity">
    <reaction evidence="1 10">
        <text>Random hydrolysis of (1-&gt;6)-alpha-D-mannosidic linkages in unbranched (1-&gt;6)-mannans.</text>
        <dbReference type="EC" id="3.2.1.101"/>
    </reaction>
</comment>
<dbReference type="PANTHER" id="PTHR12145:SF36">
    <property type="entry name" value="MANNAN ENDO-1,6-ALPHA-MANNOSIDASE DCW1"/>
    <property type="match status" value="1"/>
</dbReference>
<dbReference type="InterPro" id="IPR014480">
    <property type="entry name" value="Mannan-1_6-alpha_mannosidase"/>
</dbReference>
<dbReference type="InterPro" id="IPR008928">
    <property type="entry name" value="6-hairpin_glycosidase_sf"/>
</dbReference>
<sequence>MHLLKHNPRCSRTALAVFALLAGQMAQAAIDLDLTSQGRPGDVPGNLPDPYYWWEAGAMFGSLVEYWYYTGDSQWNEIITQAILHQTGPSFNFMPPNQSRTLGNDDQAFWGLAAMTAAEVRFPNPPEDQPQWLALAQAVFNTQAPRWDNRTCGGGLKWQIFTFNNGYNYKNTISNGCFFNLASRLAVYTGNATYAEWAEKTWDWVVRIGLTNEAYHFFDGTDDNYNCTSLNHIQWTYNAGIFLLGAANMYHFSNRSDVWKTRLEGIIKGLDVFFPVGNIMSEVACESTGKCNVDQRSFKAYLSRWMAATVQIAPFTYDLLMPKMRASAEAAALQCSGPDNACGLRWNKNESYDGSTGVGEQMSALDIFQAHLVDYVEKRVTASSGGISQGDPNAGTGVSDEDSVGIHEKLISTADRAGAGILTGLVVAAAISAVYFMVI</sequence>
<dbReference type="Gene3D" id="1.50.10.20">
    <property type="match status" value="1"/>
</dbReference>
<comment type="similarity">
    <text evidence="3 10">Belongs to the glycosyl hydrolase 76 family.</text>
</comment>
<feature type="chain" id="PRO_5002633600" description="Mannan endo-1,6-alpha-mannosidase" evidence="12">
    <location>
        <begin position="29"/>
        <end position="439"/>
    </location>
</feature>
<organism evidence="13 14">
    <name type="scientific">Aspergillus clavatus (strain ATCC 1007 / CBS 513.65 / DSM 816 / NCTC 3887 / NRRL 1 / QM 1276 / 107)</name>
    <dbReference type="NCBI Taxonomy" id="344612"/>
    <lineage>
        <taxon>Eukaryota</taxon>
        <taxon>Fungi</taxon>
        <taxon>Dikarya</taxon>
        <taxon>Ascomycota</taxon>
        <taxon>Pezizomycotina</taxon>
        <taxon>Eurotiomycetes</taxon>
        <taxon>Eurotiomycetidae</taxon>
        <taxon>Eurotiales</taxon>
        <taxon>Aspergillaceae</taxon>
        <taxon>Aspergillus</taxon>
        <taxon>Aspergillus subgen. Fumigati</taxon>
    </lineage>
</organism>
<gene>
    <name evidence="13" type="ORF">ACLA_097500</name>
</gene>
<dbReference type="EMBL" id="DS027058">
    <property type="protein sequence ID" value="EAW08810.1"/>
    <property type="molecule type" value="Genomic_DNA"/>
</dbReference>
<keyword evidence="9 10" id="KW-0326">Glycosidase</keyword>
<dbReference type="GO" id="GO:0012505">
    <property type="term" value="C:endomembrane system"/>
    <property type="evidence" value="ECO:0007669"/>
    <property type="project" value="UniProtKB-SubCell"/>
</dbReference>
<keyword evidence="11" id="KW-1133">Transmembrane helix</keyword>
<evidence type="ECO:0000256" key="2">
    <source>
        <dbReference type="ARBA" id="ARBA00004308"/>
    </source>
</evidence>
<keyword evidence="5 12" id="KW-0732">Signal</keyword>
<dbReference type="OrthoDB" id="4187847at2759"/>
<evidence type="ECO:0000256" key="6">
    <source>
        <dbReference type="ARBA" id="ARBA00022801"/>
    </source>
</evidence>
<evidence type="ECO:0000313" key="14">
    <source>
        <dbReference type="Proteomes" id="UP000006701"/>
    </source>
</evidence>
<feature type="signal peptide" evidence="12">
    <location>
        <begin position="1"/>
        <end position="28"/>
    </location>
</feature>
<dbReference type="HOGENOM" id="CLU_025694_1_2_1"/>